<proteinExistence type="predicted"/>
<dbReference type="GO" id="GO:0005634">
    <property type="term" value="C:nucleus"/>
    <property type="evidence" value="ECO:0007669"/>
    <property type="project" value="TreeGrafter"/>
</dbReference>
<dbReference type="Pfam" id="PF17748">
    <property type="entry name" value="VID27_N"/>
    <property type="match status" value="1"/>
</dbReference>
<evidence type="ECO:0000259" key="2">
    <source>
        <dbReference type="Pfam" id="PF08553"/>
    </source>
</evidence>
<name>A0AAV5A057_9AGAM</name>
<organism evidence="5 6">
    <name type="scientific">Clathrus columnatus</name>
    <dbReference type="NCBI Taxonomy" id="1419009"/>
    <lineage>
        <taxon>Eukaryota</taxon>
        <taxon>Fungi</taxon>
        <taxon>Dikarya</taxon>
        <taxon>Basidiomycota</taxon>
        <taxon>Agaricomycotina</taxon>
        <taxon>Agaricomycetes</taxon>
        <taxon>Phallomycetidae</taxon>
        <taxon>Phallales</taxon>
        <taxon>Clathraceae</taxon>
        <taxon>Clathrus</taxon>
    </lineage>
</organism>
<feature type="region of interest" description="Disordered" evidence="1">
    <location>
        <begin position="161"/>
        <end position="190"/>
    </location>
</feature>
<dbReference type="EMBL" id="BPWL01000002">
    <property type="protein sequence ID" value="GJJ07605.1"/>
    <property type="molecule type" value="Genomic_DNA"/>
</dbReference>
<dbReference type="InterPro" id="IPR040458">
    <property type="entry name" value="Vid27"/>
</dbReference>
<dbReference type="InterPro" id="IPR011045">
    <property type="entry name" value="N2O_reductase_N"/>
</dbReference>
<feature type="domain" description="Vid27 N-terminal" evidence="4">
    <location>
        <begin position="7"/>
        <end position="159"/>
    </location>
</feature>
<keyword evidence="6" id="KW-1185">Reference proteome</keyword>
<evidence type="ECO:0000259" key="3">
    <source>
        <dbReference type="Pfam" id="PF17747"/>
    </source>
</evidence>
<dbReference type="PANTHER" id="PTHR31913:SF0">
    <property type="entry name" value="VACUOLAR IMPORT AND DEGRADATION PROTEIN 27"/>
    <property type="match status" value="1"/>
</dbReference>
<gene>
    <name evidence="5" type="ORF">Clacol_001808</name>
</gene>
<feature type="compositionally biased region" description="Acidic residues" evidence="1">
    <location>
        <begin position="273"/>
        <end position="300"/>
    </location>
</feature>
<feature type="domain" description="Vacuolar import/degradation Vid27 C-terminal" evidence="2">
    <location>
        <begin position="316"/>
        <end position="663"/>
    </location>
</feature>
<dbReference type="AlphaFoldDB" id="A0AAV5A057"/>
<evidence type="ECO:0000259" key="4">
    <source>
        <dbReference type="Pfam" id="PF17748"/>
    </source>
</evidence>
<protein>
    <recommendedName>
        <fullName evidence="7">VID27 cytoplasmic protein</fullName>
    </recommendedName>
</protein>
<dbReference type="InterPro" id="IPR013863">
    <property type="entry name" value="VID27_C"/>
</dbReference>
<dbReference type="Pfam" id="PF08553">
    <property type="entry name" value="VID27"/>
    <property type="match status" value="1"/>
</dbReference>
<feature type="domain" description="Vid27 PH-like" evidence="3">
    <location>
        <begin position="192"/>
        <end position="253"/>
    </location>
</feature>
<feature type="region of interest" description="Disordered" evidence="1">
    <location>
        <begin position="272"/>
        <end position="316"/>
    </location>
</feature>
<evidence type="ECO:0000313" key="5">
    <source>
        <dbReference type="EMBL" id="GJJ07605.1"/>
    </source>
</evidence>
<dbReference type="PANTHER" id="PTHR31913">
    <property type="entry name" value="VACUOLAR IMPORT AND DEGRADATION PROTEIN 27"/>
    <property type="match status" value="1"/>
</dbReference>
<dbReference type="Proteomes" id="UP001050691">
    <property type="component" value="Unassembled WGS sequence"/>
</dbReference>
<dbReference type="SUPFAM" id="SSF50974">
    <property type="entry name" value="Nitrous oxide reductase, N-terminal domain"/>
    <property type="match status" value="1"/>
</dbReference>
<dbReference type="GO" id="GO:0005737">
    <property type="term" value="C:cytoplasm"/>
    <property type="evidence" value="ECO:0007669"/>
    <property type="project" value="TreeGrafter"/>
</dbReference>
<evidence type="ECO:0000313" key="6">
    <source>
        <dbReference type="Proteomes" id="UP001050691"/>
    </source>
</evidence>
<dbReference type="InterPro" id="IPR040768">
    <property type="entry name" value="Vid27_PH"/>
</dbReference>
<comment type="caution">
    <text evidence="5">The sequence shown here is derived from an EMBL/GenBank/DDBJ whole genome shotgun (WGS) entry which is preliminary data.</text>
</comment>
<reference evidence="5" key="1">
    <citation type="submission" date="2021-10" db="EMBL/GenBank/DDBJ databases">
        <title>De novo Genome Assembly of Clathrus columnatus (Basidiomycota, Fungi) Using Illumina and Nanopore Sequence Data.</title>
        <authorList>
            <person name="Ogiso-Tanaka E."/>
            <person name="Itagaki H."/>
            <person name="Hosoya T."/>
            <person name="Hosaka K."/>
        </authorList>
    </citation>
    <scope>NUCLEOTIDE SEQUENCE</scope>
    <source>
        <strain evidence="5">MO-923</strain>
    </source>
</reference>
<evidence type="ECO:0000256" key="1">
    <source>
        <dbReference type="SAM" id="MobiDB-lite"/>
    </source>
</evidence>
<dbReference type="Gene3D" id="2.130.10.10">
    <property type="entry name" value="YVTN repeat-like/Quinoprotein amine dehydrogenase"/>
    <property type="match status" value="1"/>
</dbReference>
<dbReference type="InterPro" id="IPR015943">
    <property type="entry name" value="WD40/YVTN_repeat-like_dom_sf"/>
</dbReference>
<sequence length="686" mass="77533">MTDPIAIGDPNATELVQIQSGQFYLVRSDDAKASRECIFQNAMITVRRALTAEFHYQLVVTRLFEEGEELLLDEEDETEQERSFLIDEALEFRIGKFEGQPTFQWRDLEDDEDDLYEFVASGVNAPTVATFELATYRAMYERKYGKSSDDVPESGLKQFVYRPGPNSENRRTHTQEHTQRIPSPPTKKDLPVIISEPATLYLWDLEAERFRLQGEVDASIVENGPRDFWLQADGPETWGSHKIAPELNPKFAARDEQLYAIRSYDEDVVMRDADEDDEDDEEAIESELAGTDEEEDEQYDHEEGNPQARAFKDSGVNKQLAVSKDRSYVENQGRIGVFKNSEDTGELQYIATINKLVAPKGKAFIPKKMMLHSQETNMILQNLETPNSLFNLDIETGKVVEEWKVHDDVTVDHIAPNTKFAQVQPERTLVGASHNALFRIDPRISGNKMVDSEYKQYVSKNAFSGMATTASGKIAVASKKGDIRLFDTVGKNAKTALPALGDAILGVDVTANGRYIIATTETYLLLIDTLIGEGRYKGQLGFDRSFPADAKPMPKRLQLKPEHVLYMGNKVSFTPARFNSTEEGTEENLIVTGNGQFVVAWDFNKVKRGILDKYHIKWYPKRVVQDDFKFGADKDIIVALEDNVLLTNKNFLKVPNRQSLSVTPTKNTFFVISCILYHRGLSLIGL</sequence>
<dbReference type="Pfam" id="PF17747">
    <property type="entry name" value="VID27_PH"/>
    <property type="match status" value="1"/>
</dbReference>
<accession>A0AAV5A057</accession>
<feature type="compositionally biased region" description="Basic and acidic residues" evidence="1">
    <location>
        <begin position="168"/>
        <end position="179"/>
    </location>
</feature>
<evidence type="ECO:0008006" key="7">
    <source>
        <dbReference type="Google" id="ProtNLM"/>
    </source>
</evidence>
<dbReference type="InterPro" id="IPR040979">
    <property type="entry name" value="Vid27_N"/>
</dbReference>